<evidence type="ECO:0000256" key="11">
    <source>
        <dbReference type="ARBA" id="ARBA00048508"/>
    </source>
</evidence>
<feature type="region of interest" description="Disordered" evidence="13">
    <location>
        <begin position="1400"/>
        <end position="1421"/>
    </location>
</feature>
<dbReference type="SUPFAM" id="SSF51735">
    <property type="entry name" value="NAD(P)-binding Rossmann-fold domains"/>
    <property type="match status" value="1"/>
</dbReference>
<feature type="domain" description="Ketosynthase family 3 (KS3)" evidence="15">
    <location>
        <begin position="1049"/>
        <end position="1587"/>
    </location>
</feature>
<dbReference type="InterPro" id="IPR014031">
    <property type="entry name" value="Ketoacyl_synth_C"/>
</dbReference>
<evidence type="ECO:0000256" key="4">
    <source>
        <dbReference type="ARBA" id="ARBA00022679"/>
    </source>
</evidence>
<keyword evidence="5" id="KW-0479">Metal-binding</keyword>
<dbReference type="SUPFAM" id="SSF53901">
    <property type="entry name" value="Thiolase-like"/>
    <property type="match status" value="2"/>
</dbReference>
<comment type="caution">
    <text evidence="16">The sequence shown here is derived from an EMBL/GenBank/DDBJ whole genome shotgun (WGS) entry which is preliminary data.</text>
</comment>
<dbReference type="Pfam" id="PF02801">
    <property type="entry name" value="Ketoacyl-synt_C"/>
    <property type="match status" value="1"/>
</dbReference>
<dbReference type="PROSITE" id="PS00606">
    <property type="entry name" value="KS3_1"/>
    <property type="match status" value="1"/>
</dbReference>
<dbReference type="InterPro" id="IPR020841">
    <property type="entry name" value="PKS_Beta-ketoAc_synthase_dom"/>
</dbReference>
<dbReference type="PANTHER" id="PTHR10982:SF21">
    <property type="entry name" value="FATTY ACID SYNTHASE SUBUNIT BETA"/>
    <property type="match status" value="1"/>
</dbReference>
<dbReference type="Gene3D" id="3.30.70.2490">
    <property type="match status" value="1"/>
</dbReference>
<dbReference type="SUPFAM" id="SSF56214">
    <property type="entry name" value="4'-phosphopantetheinyl transferase"/>
    <property type="match status" value="1"/>
</dbReference>
<dbReference type="Pfam" id="PF18314">
    <property type="entry name" value="FAS_I_H"/>
    <property type="match status" value="1"/>
</dbReference>
<dbReference type="PANTHER" id="PTHR10982">
    <property type="entry name" value="MALONYL COA-ACYL CARRIER PROTEIN TRANSACYLASE"/>
    <property type="match status" value="1"/>
</dbReference>
<dbReference type="PIRSF" id="PIRSF000454">
    <property type="entry name" value="FAS_yeast_alpha"/>
    <property type="match status" value="1"/>
</dbReference>
<dbReference type="Pfam" id="PF00109">
    <property type="entry name" value="ketoacyl-synt"/>
    <property type="match status" value="1"/>
</dbReference>
<dbReference type="EMBL" id="JAZHXI010000019">
    <property type="protein sequence ID" value="KAL2061143.1"/>
    <property type="molecule type" value="Genomic_DNA"/>
</dbReference>
<dbReference type="InterPro" id="IPR040899">
    <property type="entry name" value="Fas_alpha_ACP"/>
</dbReference>
<evidence type="ECO:0000256" key="2">
    <source>
        <dbReference type="ARBA" id="ARBA00022450"/>
    </source>
</evidence>
<evidence type="ECO:0000313" key="16">
    <source>
        <dbReference type="EMBL" id="KAL2061143.1"/>
    </source>
</evidence>
<dbReference type="InterPro" id="IPR008278">
    <property type="entry name" value="4-PPantetheinyl_Trfase_dom"/>
</dbReference>
<dbReference type="Gene3D" id="3.90.25.70">
    <property type="match status" value="1"/>
</dbReference>
<keyword evidence="8" id="KW-0560">Oxidoreductase</keyword>
<evidence type="ECO:0000256" key="10">
    <source>
        <dbReference type="ARBA" id="ARBA00048237"/>
    </source>
</evidence>
<dbReference type="InterPro" id="IPR018201">
    <property type="entry name" value="Ketoacyl_synth_AS"/>
</dbReference>
<dbReference type="InterPro" id="IPR050830">
    <property type="entry name" value="Fungal_FAS"/>
</dbReference>
<dbReference type="InterPro" id="IPR026025">
    <property type="entry name" value="FAS_alpha_yeast"/>
</dbReference>
<dbReference type="InterPro" id="IPR004568">
    <property type="entry name" value="Ppantetheine-prot_Trfase_dom"/>
</dbReference>
<feature type="domain" description="Carrier" evidence="14">
    <location>
        <begin position="174"/>
        <end position="252"/>
    </location>
</feature>
<protein>
    <recommendedName>
        <fullName evidence="18">Beta-ketoacyl-[acyl-carrier-protein] synthase I</fullName>
    </recommendedName>
</protein>
<feature type="compositionally biased region" description="Polar residues" evidence="13">
    <location>
        <begin position="1400"/>
        <end position="1410"/>
    </location>
</feature>
<keyword evidence="3" id="KW-0597">Phosphoprotein</keyword>
<proteinExistence type="inferred from homology"/>
<evidence type="ECO:0000256" key="13">
    <source>
        <dbReference type="SAM" id="MobiDB-lite"/>
    </source>
</evidence>
<keyword evidence="4 12" id="KW-0808">Transferase</keyword>
<evidence type="ECO:0000259" key="15">
    <source>
        <dbReference type="PROSITE" id="PS52004"/>
    </source>
</evidence>
<dbReference type="InterPro" id="IPR009081">
    <property type="entry name" value="PP-bd_ACP"/>
</dbReference>
<comment type="catalytic activity">
    <reaction evidence="10">
        <text>acetyl-CoA + n malonyl-CoA + 2n NADPH + 4n H(+) = a long-chain-acyl-CoA + n CoA + n CO2 + 2n NADP(+).</text>
        <dbReference type="EC" id="2.3.1.86"/>
    </reaction>
</comment>
<dbReference type="PROSITE" id="PS52004">
    <property type="entry name" value="KS3_2"/>
    <property type="match status" value="1"/>
</dbReference>
<name>A0ABR4BU44_9HELO</name>
<keyword evidence="2 12" id="KW-0596">Phosphopantetheine</keyword>
<evidence type="ECO:0000256" key="3">
    <source>
        <dbReference type="ARBA" id="ARBA00022553"/>
    </source>
</evidence>
<evidence type="ECO:0000313" key="17">
    <source>
        <dbReference type="Proteomes" id="UP001595075"/>
    </source>
</evidence>
<evidence type="ECO:0000256" key="9">
    <source>
        <dbReference type="ARBA" id="ARBA00023268"/>
    </source>
</evidence>
<accession>A0ABR4BU44</accession>
<evidence type="ECO:0000256" key="12">
    <source>
        <dbReference type="PIRNR" id="PIRNR000454"/>
    </source>
</evidence>
<dbReference type="Pfam" id="PF01648">
    <property type="entry name" value="ACPS"/>
    <property type="match status" value="1"/>
</dbReference>
<evidence type="ECO:0000256" key="6">
    <source>
        <dbReference type="ARBA" id="ARBA00022842"/>
    </source>
</evidence>
<keyword evidence="9" id="KW-0511">Multifunctional enzyme</keyword>
<comment type="similarity">
    <text evidence="1 12">Belongs to the thiolase-like superfamily. Fungal fatty acid synthetase subunit alpha family.</text>
</comment>
<gene>
    <name evidence="16" type="ORF">VTL71DRAFT_7416</name>
</gene>
<dbReference type="Gene3D" id="3.40.50.720">
    <property type="entry name" value="NAD(P)-binding Rossmann-like Domain"/>
    <property type="match status" value="1"/>
</dbReference>
<dbReference type="InterPro" id="IPR037143">
    <property type="entry name" value="4-PPantetheinyl_Trfase_dom_sf"/>
</dbReference>
<dbReference type="InterPro" id="IPR016039">
    <property type="entry name" value="Thiolase-like"/>
</dbReference>
<dbReference type="PROSITE" id="PS50075">
    <property type="entry name" value="CARRIER"/>
    <property type="match status" value="1"/>
</dbReference>
<dbReference type="CDD" id="cd08950">
    <property type="entry name" value="KR_fFAS_SDR_c_like"/>
    <property type="match status" value="1"/>
</dbReference>
<evidence type="ECO:0008006" key="18">
    <source>
        <dbReference type="Google" id="ProtNLM"/>
    </source>
</evidence>
<keyword evidence="17" id="KW-1185">Reference proteome</keyword>
<dbReference type="Pfam" id="PF18325">
    <property type="entry name" value="Fas_alpha_ACP"/>
    <property type="match status" value="1"/>
</dbReference>
<sequence length="1835" mass="200528">MTKVDTALSCRSSAQKKPFEELDQRTVAYHLLVELLAQVVCCTNSLFQIDTQDALFNTMPNKAITRFVELGPSNVLANMAKRTGDLKYATRDRILGLRRKFLASTKNSTDIFYEYESTTAPQAQDLPSSSSSAGQNTPMQPVSPTTTSTAHQPPLHVPTIAAQAFTIAATSLADVPITPLETVRALIAYKLNRNIDQIPGNKTIKELSGGKSTLQNEIVGDLAAEFGHTPDGAEDTTLESLAESLQTHHTGQLGKVSSTLIARFISSSMPAKVNLTFVREHLEQTWGLGTSRQSSVLLFALTLNTVSGTKRLASIASAKELLDKAAQTYAKSCGVTLQAHSDDKAKTVITNPVVDHKVLLSVQEEARNQRQLATKQVRALSEYLGINPGKTIDSEIETLDQDRAFNLSVWEAEFGGDFAMGIRSRFDTRHVRRFNFSWNQVRQELISLYHRTESAFRSTAFSKDSTDRVRDLASEISNKSTVHTPRLVRVLLDFVPEDIRDSHPFYEIGNALIENMHKTVHLPPRARFDMPLSMPQTSIAEDGSIQYQEVPRTGFTEASYSNLVRGSQQQSSRIFLRHAGKLSSEEDVGLTNLYFENLSDLLQNGASFSEKCILVTGAGSGSIGVELIKHLLNGGAHVIVATSRHPSSSSQFYRDIYVEHGARGSQLHVVPFNQASAVDCKELIEYIYRANGLALNLDAIIPFAAVSEEGIEVDNITGKSELAHRIMLTNVLRTLGHISRCKKEHNITCRPTQVILPLSPNHGIFGGDGLYSESKLGLEGLLNRFHSESWSEDMTILGAIIGWTRGTGLMQQNDIVAQAVEEAGVLTFSQNEMALNILTLLSPAIAETCDDSSIIADFSGGLGRLEKCNQVLSSAREKIRLDSQISKAVQEEDRLETQCFTNTPFIHDPQPPMLPRTTLQLPFPSLPVFARDLAPLHHLQGMADLSGTVVIVGYSELGPWGNARTRWEKESRNVLSQSAYIELSWMMNLIKHFDGDTPDGYFVGWVDTKTGARVLDSEVENKYGAFVLSHSGIRFIDPSLSNGYDPAKKESLQEIVVEEDLPEFETDLATAEGIRLRSGDKVSITRVDGQDQCRVTVKSGAHIMVPRSSNFDSSLVAGQLPSGWDPASYGVEKDIINQVDPVTTYALCCVAEALFSAGITNAMEMYKHIHTSELGNFIGSSMGGTDKTRQMYRDVYLDKRVQGDIIQETFLNTPAAWVNMLLLGSNGPIKTPVGACATGVESIDIGFDSIVSGKTKMCLVGGTDNFHEDESYAFSTMKATVDTASELLHGRTPSEMSRPTAESRAGFVESQGCGVQILCSAELAIEMGLPIYGIVAGTTMAADKISRSVPAPGQGVLTFARETHQAVHSPLLNILYRKEQMQQAIARALEADCQTLSDTGMLTPESSVSDSGGEEHSTSKNTFARSTLNYRILAAQRQWGNEFRRMDQTLSPLRASLAVWGLTVDDISVASLHGTSTKANDKNEPDVLNQQMSHLGRTGPPLLSICQKSVTGHPKAPASSWMLNGCLQVMDTGLVPGNYNADNVDPLLEKFEHLVFPTAPIQMIEVKAFILTSFGFGQKGGQLIGVNPKYVFATLSKECFDEYATKVTLRKRLANRAFAKAVLTNSVFKAQIAPPYDPIDEAKIFLNPLARISEIPGTGEYRFEQKNITQSTVVTKVPLSIADITTTATANLATALSQSKTWISKTVANASEEIRVGIDVEELDTFTSDKNEVFVIRNYTEDEISFANKSFDPHRTFVGRWCAKEAVFKSLGTRSKGAGAALKDIEIVDNGMGLSVKLHGEAKAAAHEKDIQGIEISITYSGNSVAAVALARKGQ</sequence>
<dbReference type="InterPro" id="IPR041550">
    <property type="entry name" value="FASI_helical"/>
</dbReference>
<dbReference type="InterPro" id="IPR014030">
    <property type="entry name" value="Ketoacyl_synth_N"/>
</dbReference>
<dbReference type="InterPro" id="IPR047224">
    <property type="entry name" value="FAS_alpha_su_C"/>
</dbReference>
<evidence type="ECO:0000256" key="7">
    <source>
        <dbReference type="ARBA" id="ARBA00022857"/>
    </source>
</evidence>
<evidence type="ECO:0000256" key="1">
    <source>
        <dbReference type="ARBA" id="ARBA00007485"/>
    </source>
</evidence>
<evidence type="ECO:0000256" key="5">
    <source>
        <dbReference type="ARBA" id="ARBA00022723"/>
    </source>
</evidence>
<evidence type="ECO:0000259" key="14">
    <source>
        <dbReference type="PROSITE" id="PS50075"/>
    </source>
</evidence>
<keyword evidence="6" id="KW-0460">Magnesium</keyword>
<dbReference type="InterPro" id="IPR036291">
    <property type="entry name" value="NAD(P)-bd_dom_sf"/>
</dbReference>
<dbReference type="NCBIfam" id="TIGR00556">
    <property type="entry name" value="pantethn_trn"/>
    <property type="match status" value="1"/>
</dbReference>
<dbReference type="Gene3D" id="3.90.470.20">
    <property type="entry name" value="4'-phosphopantetheinyl transferase domain"/>
    <property type="match status" value="1"/>
</dbReference>
<organism evidence="16 17">
    <name type="scientific">Oculimacula yallundae</name>
    <dbReference type="NCBI Taxonomy" id="86028"/>
    <lineage>
        <taxon>Eukaryota</taxon>
        <taxon>Fungi</taxon>
        <taxon>Dikarya</taxon>
        <taxon>Ascomycota</taxon>
        <taxon>Pezizomycotina</taxon>
        <taxon>Leotiomycetes</taxon>
        <taxon>Helotiales</taxon>
        <taxon>Ploettnerulaceae</taxon>
        <taxon>Oculimacula</taxon>
    </lineage>
</organism>
<feature type="compositionally biased region" description="Polar residues" evidence="13">
    <location>
        <begin position="122"/>
        <end position="151"/>
    </location>
</feature>
<comment type="catalytic activity">
    <reaction evidence="11">
        <text>a (3R)-hydroxyacyl-[ACP] + NADP(+) = a 3-oxoacyl-[ACP] + NADPH + H(+)</text>
        <dbReference type="Rhea" id="RHEA:17397"/>
        <dbReference type="Rhea" id="RHEA-COMP:9916"/>
        <dbReference type="Rhea" id="RHEA-COMP:9945"/>
        <dbReference type="ChEBI" id="CHEBI:15378"/>
        <dbReference type="ChEBI" id="CHEBI:57783"/>
        <dbReference type="ChEBI" id="CHEBI:58349"/>
        <dbReference type="ChEBI" id="CHEBI:78776"/>
        <dbReference type="ChEBI" id="CHEBI:78827"/>
        <dbReference type="EC" id="1.1.1.100"/>
    </reaction>
</comment>
<dbReference type="Gene3D" id="3.40.47.10">
    <property type="match status" value="1"/>
</dbReference>
<keyword evidence="7" id="KW-0521">NADP</keyword>
<reference evidence="16 17" key="1">
    <citation type="journal article" date="2024" name="Commun. Biol.">
        <title>Comparative genomic analysis of thermophilic fungi reveals convergent evolutionary adaptations and gene losses.</title>
        <authorList>
            <person name="Steindorff A.S."/>
            <person name="Aguilar-Pontes M.V."/>
            <person name="Robinson A.J."/>
            <person name="Andreopoulos B."/>
            <person name="LaButti K."/>
            <person name="Kuo A."/>
            <person name="Mondo S."/>
            <person name="Riley R."/>
            <person name="Otillar R."/>
            <person name="Haridas S."/>
            <person name="Lipzen A."/>
            <person name="Grimwood J."/>
            <person name="Schmutz J."/>
            <person name="Clum A."/>
            <person name="Reid I.D."/>
            <person name="Moisan M.C."/>
            <person name="Butler G."/>
            <person name="Nguyen T.T.M."/>
            <person name="Dewar K."/>
            <person name="Conant G."/>
            <person name="Drula E."/>
            <person name="Henrissat B."/>
            <person name="Hansel C."/>
            <person name="Singer S."/>
            <person name="Hutchinson M.I."/>
            <person name="de Vries R.P."/>
            <person name="Natvig D.O."/>
            <person name="Powell A.J."/>
            <person name="Tsang A."/>
            <person name="Grigoriev I.V."/>
        </authorList>
    </citation>
    <scope>NUCLEOTIDE SEQUENCE [LARGE SCALE GENOMIC DNA]</scope>
    <source>
        <strain evidence="16 17">CBS 494.80</strain>
    </source>
</reference>
<dbReference type="CDD" id="cd00828">
    <property type="entry name" value="elong_cond_enzymes"/>
    <property type="match status" value="1"/>
</dbReference>
<feature type="region of interest" description="Disordered" evidence="13">
    <location>
        <begin position="122"/>
        <end position="153"/>
    </location>
</feature>
<dbReference type="Proteomes" id="UP001595075">
    <property type="component" value="Unassembled WGS sequence"/>
</dbReference>
<evidence type="ECO:0000256" key="8">
    <source>
        <dbReference type="ARBA" id="ARBA00023002"/>
    </source>
</evidence>